<keyword evidence="8 10" id="KW-0333">Golgi apparatus</keyword>
<keyword evidence="7 10" id="KW-1133">Transmembrane helix</keyword>
<proteinExistence type="inferred from homology"/>
<evidence type="ECO:0000256" key="10">
    <source>
        <dbReference type="RuleBase" id="RU363063"/>
    </source>
</evidence>
<evidence type="ECO:0000256" key="4">
    <source>
        <dbReference type="ARBA" id="ARBA00022679"/>
    </source>
</evidence>
<keyword evidence="4" id="KW-0808">Transferase</keyword>
<comment type="similarity">
    <text evidence="2 10">Belongs to the glycosyltransferase 31 family.</text>
</comment>
<dbReference type="PANTHER" id="PTHR11214:SF314">
    <property type="entry name" value="HEXOSYLTRANSFERASE"/>
    <property type="match status" value="1"/>
</dbReference>
<gene>
    <name evidence="12" type="primary">LOC100366335</name>
</gene>
<evidence type="ECO:0000256" key="8">
    <source>
        <dbReference type="ARBA" id="ARBA00023034"/>
    </source>
</evidence>
<evidence type="ECO:0000256" key="7">
    <source>
        <dbReference type="ARBA" id="ARBA00022989"/>
    </source>
</evidence>
<dbReference type="Gene3D" id="3.90.550.50">
    <property type="match status" value="1"/>
</dbReference>
<protein>
    <recommendedName>
        <fullName evidence="10">Hexosyltransferase</fullName>
        <ecNumber evidence="10">2.4.1.-</ecNumber>
    </recommendedName>
</protein>
<evidence type="ECO:0000256" key="6">
    <source>
        <dbReference type="ARBA" id="ARBA00022968"/>
    </source>
</evidence>
<keyword evidence="5 10" id="KW-0812">Transmembrane</keyword>
<keyword evidence="11" id="KW-1185">Reference proteome</keyword>
<feature type="transmembrane region" description="Helical" evidence="10">
    <location>
        <begin position="15"/>
        <end position="32"/>
    </location>
</feature>
<dbReference type="InterPro" id="IPR002659">
    <property type="entry name" value="Glyco_trans_31"/>
</dbReference>
<evidence type="ECO:0000256" key="3">
    <source>
        <dbReference type="ARBA" id="ARBA00022676"/>
    </source>
</evidence>
<dbReference type="RefSeq" id="XP_002742194.1">
    <property type="nucleotide sequence ID" value="XM_002742148.1"/>
</dbReference>
<dbReference type="Pfam" id="PF01762">
    <property type="entry name" value="Galactosyl_T"/>
    <property type="match status" value="1"/>
</dbReference>
<dbReference type="GeneID" id="100366335"/>
<dbReference type="Proteomes" id="UP000694865">
    <property type="component" value="Unplaced"/>
</dbReference>
<accession>A0ABM0H1L8</accession>
<evidence type="ECO:0000256" key="5">
    <source>
        <dbReference type="ARBA" id="ARBA00022692"/>
    </source>
</evidence>
<name>A0ABM0H1L8_SACKO</name>
<keyword evidence="6 10" id="KW-0735">Signal-anchor</keyword>
<evidence type="ECO:0000256" key="9">
    <source>
        <dbReference type="ARBA" id="ARBA00023136"/>
    </source>
</evidence>
<keyword evidence="3 10" id="KW-0328">Glycosyltransferase</keyword>
<keyword evidence="9 10" id="KW-0472">Membrane</keyword>
<sequence length="360" mass="41686">MVGFGHHRLSQHRQFLIIGYLLAVLMTIILVCNRQRKREIGDTATLPHDDQLILNDVDAGNNSRELNNPTMHDVQNPHSFEFLENPSHRCLNSPFIVIITPSRPQNPEGRRVIRSMRKHVEVISERAIVQLFIMGTSGKTSLEDLRNESRLHNDIILVDFIDTYKNLSLKTLMLLKWVNNYCQQTKYILKADDDVYVNLPNLVRLLVSAPTEGYVVGNVHSFSPPIRSKWSKNYVSVEDWPEKLYPPFPFGFAYAFSVDIAARVYQTALSIKLFPMEDVYIGIILKQIDVKPVKNKMFVEFPDIFTEKSFFCPNETIVMHMHGSRSLTHYYKELSSQTGECIRGQVLRKMRKTRLNRFIS</sequence>
<evidence type="ECO:0000256" key="1">
    <source>
        <dbReference type="ARBA" id="ARBA00004323"/>
    </source>
</evidence>
<evidence type="ECO:0000313" key="12">
    <source>
        <dbReference type="RefSeq" id="XP_002742194.1"/>
    </source>
</evidence>
<comment type="subcellular location">
    <subcellularLocation>
        <location evidence="1 10">Golgi apparatus membrane</location>
        <topology evidence="1 10">Single-pass type II membrane protein</topology>
    </subcellularLocation>
</comment>
<dbReference type="PANTHER" id="PTHR11214">
    <property type="entry name" value="BETA-1,3-N-ACETYLGLUCOSAMINYLTRANSFERASE"/>
    <property type="match status" value="1"/>
</dbReference>
<dbReference type="EC" id="2.4.1.-" evidence="10"/>
<evidence type="ECO:0000313" key="11">
    <source>
        <dbReference type="Proteomes" id="UP000694865"/>
    </source>
</evidence>
<evidence type="ECO:0000256" key="2">
    <source>
        <dbReference type="ARBA" id="ARBA00008661"/>
    </source>
</evidence>
<reference evidence="12" key="1">
    <citation type="submission" date="2025-08" db="UniProtKB">
        <authorList>
            <consortium name="RefSeq"/>
        </authorList>
    </citation>
    <scope>IDENTIFICATION</scope>
    <source>
        <tissue evidence="12">Testes</tissue>
    </source>
</reference>
<organism evidence="11 12">
    <name type="scientific">Saccoglossus kowalevskii</name>
    <name type="common">Acorn worm</name>
    <dbReference type="NCBI Taxonomy" id="10224"/>
    <lineage>
        <taxon>Eukaryota</taxon>
        <taxon>Metazoa</taxon>
        <taxon>Hemichordata</taxon>
        <taxon>Enteropneusta</taxon>
        <taxon>Harrimaniidae</taxon>
        <taxon>Saccoglossus</taxon>
    </lineage>
</organism>